<reference evidence="2" key="1">
    <citation type="submission" date="2023-08" db="EMBL/GenBank/DDBJ databases">
        <authorList>
            <person name="Chen Y."/>
            <person name="Shah S."/>
            <person name="Dougan E. K."/>
            <person name="Thang M."/>
            <person name="Chan C."/>
        </authorList>
    </citation>
    <scope>NUCLEOTIDE SEQUENCE</scope>
</reference>
<accession>A0AA36MNJ9</accession>
<keyword evidence="1" id="KW-0732">Signal</keyword>
<dbReference type="AlphaFoldDB" id="A0AA36MNJ9"/>
<evidence type="ECO:0000256" key="1">
    <source>
        <dbReference type="SAM" id="SignalP"/>
    </source>
</evidence>
<sequence length="109" mass="11504">MARILLAAFLPSVMGITWVRSAGGASCEHACAARGGCNEEVWPQSEEEFQDVAKLAGAECVTTQEGGAKYDPSSDGRHCGWQGPEGSRCSEAGDSGTFRFCPCNADKEL</sequence>
<dbReference type="Proteomes" id="UP001178507">
    <property type="component" value="Unassembled WGS sequence"/>
</dbReference>
<comment type="caution">
    <text evidence="2">The sequence shown here is derived from an EMBL/GenBank/DDBJ whole genome shotgun (WGS) entry which is preliminary data.</text>
</comment>
<feature type="signal peptide" evidence="1">
    <location>
        <begin position="1"/>
        <end position="15"/>
    </location>
</feature>
<name>A0AA36MNJ9_9DINO</name>
<protein>
    <submittedName>
        <fullName evidence="2">Uncharacterized protein</fullName>
    </submittedName>
</protein>
<feature type="chain" id="PRO_5041462437" evidence="1">
    <location>
        <begin position="16"/>
        <end position="109"/>
    </location>
</feature>
<gene>
    <name evidence="2" type="ORF">EVOR1521_LOCUS7627</name>
</gene>
<organism evidence="2 3">
    <name type="scientific">Effrenium voratum</name>
    <dbReference type="NCBI Taxonomy" id="2562239"/>
    <lineage>
        <taxon>Eukaryota</taxon>
        <taxon>Sar</taxon>
        <taxon>Alveolata</taxon>
        <taxon>Dinophyceae</taxon>
        <taxon>Suessiales</taxon>
        <taxon>Symbiodiniaceae</taxon>
        <taxon>Effrenium</taxon>
    </lineage>
</organism>
<evidence type="ECO:0000313" key="3">
    <source>
        <dbReference type="Proteomes" id="UP001178507"/>
    </source>
</evidence>
<proteinExistence type="predicted"/>
<dbReference type="EMBL" id="CAUJNA010000624">
    <property type="protein sequence ID" value="CAJ1379365.1"/>
    <property type="molecule type" value="Genomic_DNA"/>
</dbReference>
<keyword evidence="3" id="KW-1185">Reference proteome</keyword>
<evidence type="ECO:0000313" key="2">
    <source>
        <dbReference type="EMBL" id="CAJ1379365.1"/>
    </source>
</evidence>